<proteinExistence type="predicted"/>
<reference evidence="2" key="1">
    <citation type="submission" date="2022-05" db="EMBL/GenBank/DDBJ databases">
        <authorList>
            <person name="Sun H.-N."/>
        </authorList>
    </citation>
    <scope>NUCLEOTIDE SEQUENCE</scope>
    <source>
        <strain evidence="2">HB14</strain>
    </source>
</reference>
<evidence type="ECO:0000259" key="1">
    <source>
        <dbReference type="PROSITE" id="PS50925"/>
    </source>
</evidence>
<feature type="domain" description="BLUF" evidence="1">
    <location>
        <begin position="2"/>
        <end position="97"/>
    </location>
</feature>
<organism evidence="2 3">
    <name type="scientific">Gilvimarinus xylanilyticus</name>
    <dbReference type="NCBI Taxonomy" id="2944139"/>
    <lineage>
        <taxon>Bacteria</taxon>
        <taxon>Pseudomonadati</taxon>
        <taxon>Pseudomonadota</taxon>
        <taxon>Gammaproteobacteria</taxon>
        <taxon>Cellvibrionales</taxon>
        <taxon>Cellvibrionaceae</taxon>
        <taxon>Gilvimarinus</taxon>
    </lineage>
</organism>
<name>A0A9X2HYU3_9GAMM</name>
<evidence type="ECO:0000313" key="3">
    <source>
        <dbReference type="Proteomes" id="UP001139319"/>
    </source>
</evidence>
<protein>
    <submittedName>
        <fullName evidence="2">BLUF domain-containing protein</fullName>
    </submittedName>
</protein>
<dbReference type="Pfam" id="PF04940">
    <property type="entry name" value="BLUF"/>
    <property type="match status" value="1"/>
</dbReference>
<dbReference type="Gene3D" id="3.30.70.100">
    <property type="match status" value="1"/>
</dbReference>
<evidence type="ECO:0000313" key="2">
    <source>
        <dbReference type="EMBL" id="MCP8899011.1"/>
    </source>
</evidence>
<dbReference type="SUPFAM" id="SSF54975">
    <property type="entry name" value="Acylphosphatase/BLUF domain-like"/>
    <property type="match status" value="1"/>
</dbReference>
<dbReference type="GO" id="GO:0071949">
    <property type="term" value="F:FAD binding"/>
    <property type="evidence" value="ECO:0007669"/>
    <property type="project" value="InterPro"/>
</dbReference>
<dbReference type="Proteomes" id="UP001139319">
    <property type="component" value="Unassembled WGS sequence"/>
</dbReference>
<accession>A0A9X2HYU3</accession>
<comment type="caution">
    <text evidence="2">The sequence shown here is derived from an EMBL/GenBank/DDBJ whole genome shotgun (WGS) entry which is preliminary data.</text>
</comment>
<dbReference type="PROSITE" id="PS50925">
    <property type="entry name" value="BLUF"/>
    <property type="match status" value="1"/>
</dbReference>
<keyword evidence="3" id="KW-1185">Reference proteome</keyword>
<dbReference type="InterPro" id="IPR007024">
    <property type="entry name" value="BLUF_domain"/>
</dbReference>
<reference evidence="2" key="2">
    <citation type="submission" date="2023-01" db="EMBL/GenBank/DDBJ databases">
        <title>Gilvimarinus xylanilyticus HB14 isolated from Caulerpa lentillifera aquaculture base in Hainan, China.</title>
        <authorList>
            <person name="Zhang Y.-J."/>
        </authorList>
    </citation>
    <scope>NUCLEOTIDE SEQUENCE</scope>
    <source>
        <strain evidence="2">HB14</strain>
    </source>
</reference>
<dbReference type="GO" id="GO:0009882">
    <property type="term" value="F:blue light photoreceptor activity"/>
    <property type="evidence" value="ECO:0007669"/>
    <property type="project" value="InterPro"/>
</dbReference>
<dbReference type="AlphaFoldDB" id="A0A9X2HYU3"/>
<dbReference type="InterPro" id="IPR036046">
    <property type="entry name" value="Acylphosphatase-like_dom_sf"/>
</dbReference>
<sequence>MAKRIACLSTLVPPDGGKSYSEQVFEIFDAARRYNKEHAIVGVFIVYQDTLLNIFEGAGNELAQVIYRSNRDPRIQQFSVIVNQDISETKFTRWNLKLIHDNCEAHRDYLTKVHRLLEQKLKLGSPLDRLRYEKLMSLQREEKPPVMNDSAAPVFTNSLLSMKSWPRPTALRMDAGLMKICPLLIHKTVAYDRLKGLNLFSQNDELDRRLLQLHNVNALQITPQAQATPARPIQTAVRPAAKNQHSFSQALRHFIAQRRAKGGSKS</sequence>
<dbReference type="SMART" id="SM01034">
    <property type="entry name" value="BLUF"/>
    <property type="match status" value="1"/>
</dbReference>
<dbReference type="EMBL" id="JAMFTH010000001">
    <property type="protein sequence ID" value="MCP8899011.1"/>
    <property type="molecule type" value="Genomic_DNA"/>
</dbReference>
<dbReference type="RefSeq" id="WP_253967274.1">
    <property type="nucleotide sequence ID" value="NZ_JAMFTH010000001.1"/>
</dbReference>
<gene>
    <name evidence="2" type="ORF">M6D89_06835</name>
</gene>